<dbReference type="InterPro" id="IPR040198">
    <property type="entry name" value="Fido_containing"/>
</dbReference>
<dbReference type="PIRSF" id="PIRSF038925">
    <property type="entry name" value="AMP-prot_trans"/>
    <property type="match status" value="1"/>
</dbReference>
<feature type="domain" description="Fido" evidence="1">
    <location>
        <begin position="130"/>
        <end position="280"/>
    </location>
</feature>
<dbReference type="Pfam" id="PF11972">
    <property type="entry name" value="HTH_13"/>
    <property type="match status" value="1"/>
</dbReference>
<dbReference type="Gene3D" id="1.10.3290.10">
    <property type="entry name" value="Fido-like domain"/>
    <property type="match status" value="1"/>
</dbReference>
<dbReference type="InterPro" id="IPR036597">
    <property type="entry name" value="Fido-like_dom_sf"/>
</dbReference>
<name>A0ABU8RG79_9ACTN</name>
<dbReference type="RefSeq" id="WP_339573423.1">
    <property type="nucleotide sequence ID" value="NZ_JBBIAA010000001.1"/>
</dbReference>
<evidence type="ECO:0000313" key="3">
    <source>
        <dbReference type="Proteomes" id="UP001387100"/>
    </source>
</evidence>
<dbReference type="PANTHER" id="PTHR13504">
    <property type="entry name" value="FIDO DOMAIN-CONTAINING PROTEIN DDB_G0283145"/>
    <property type="match status" value="1"/>
</dbReference>
<sequence length="389" mass="44202">MEPGTFVDPRFGRPEREPGNRWSFWYFHPEPIPRNLELDLRTVDALSEADAALGQLHGLGRLLRDPELLLGPYILREAVASSRIEGTEASLSDVLRAEVSDDPRDEDVAEVERYIAATRQGMRLVEGLPLGRRLVCALHETLLDRVRGAEKRPGEFRRTPVWIGSATDSPDTASFVPPLPTLVPDLFADWERFVNEPTRRPLITAALMHYQFETIHPFLDGNGRIGRLLIGLLLVEAGRLPTPLLYLSGYLEAHRREYYDRLQAVRERGEVQEWLQFFLTAVKRQADDAITRARTIIDLRERYLAEAMTTRSRLPQLVEIVVRNPFVTVSSVEKSLQVTNQGARNLVRDAERRGWLRPLEGRGRGGRTYWIAHEVFSALEAPARYGGLG</sequence>
<dbReference type="PROSITE" id="PS51459">
    <property type="entry name" value="FIDO"/>
    <property type="match status" value="1"/>
</dbReference>
<gene>
    <name evidence="2" type="ORF">WDZ17_01810</name>
</gene>
<dbReference type="InterPro" id="IPR025758">
    <property type="entry name" value="Fic/DOC_N"/>
</dbReference>
<dbReference type="PANTHER" id="PTHR13504:SF38">
    <property type="entry name" value="FIDO DOMAIN-CONTAINING PROTEIN"/>
    <property type="match status" value="1"/>
</dbReference>
<dbReference type="Proteomes" id="UP001387100">
    <property type="component" value="Unassembled WGS sequence"/>
</dbReference>
<dbReference type="InterPro" id="IPR026287">
    <property type="entry name" value="SoFic-like"/>
</dbReference>
<reference evidence="2 3" key="1">
    <citation type="journal article" date="2017" name="Int. J. Syst. Evol. Microbiol.">
        <title>Pseudokineococcus basanitobsidens sp. nov., isolated from volcanic rock.</title>
        <authorList>
            <person name="Lee D.W."/>
            <person name="Park M.Y."/>
            <person name="Kim J.J."/>
            <person name="Kim B.S."/>
        </authorList>
    </citation>
    <scope>NUCLEOTIDE SEQUENCE [LARGE SCALE GENOMIC DNA]</scope>
    <source>
        <strain evidence="2 3">DSM 103726</strain>
    </source>
</reference>
<dbReference type="InterPro" id="IPR021068">
    <property type="entry name" value="HTH_DNA-bd"/>
</dbReference>
<organism evidence="2 3">
    <name type="scientific">Pseudokineococcus basanitobsidens</name>
    <dbReference type="NCBI Taxonomy" id="1926649"/>
    <lineage>
        <taxon>Bacteria</taxon>
        <taxon>Bacillati</taxon>
        <taxon>Actinomycetota</taxon>
        <taxon>Actinomycetes</taxon>
        <taxon>Kineosporiales</taxon>
        <taxon>Kineosporiaceae</taxon>
        <taxon>Pseudokineococcus</taxon>
    </lineage>
</organism>
<dbReference type="EMBL" id="JBBIAA010000001">
    <property type="protein sequence ID" value="MEJ5944033.1"/>
    <property type="molecule type" value="Genomic_DNA"/>
</dbReference>
<proteinExistence type="predicted"/>
<dbReference type="InterPro" id="IPR003812">
    <property type="entry name" value="Fido"/>
</dbReference>
<evidence type="ECO:0000313" key="2">
    <source>
        <dbReference type="EMBL" id="MEJ5944033.1"/>
    </source>
</evidence>
<comment type="caution">
    <text evidence="2">The sequence shown here is derived from an EMBL/GenBank/DDBJ whole genome shotgun (WGS) entry which is preliminary data.</text>
</comment>
<protein>
    <submittedName>
        <fullName evidence="2">Fic/DOC family N-terminal domain-containing protein</fullName>
    </submittedName>
</protein>
<keyword evidence="3" id="KW-1185">Reference proteome</keyword>
<dbReference type="SUPFAM" id="SSF140931">
    <property type="entry name" value="Fic-like"/>
    <property type="match status" value="1"/>
</dbReference>
<dbReference type="Pfam" id="PF02661">
    <property type="entry name" value="Fic"/>
    <property type="match status" value="1"/>
</dbReference>
<accession>A0ABU8RG79</accession>
<evidence type="ECO:0000259" key="1">
    <source>
        <dbReference type="PROSITE" id="PS51459"/>
    </source>
</evidence>
<dbReference type="Pfam" id="PF13784">
    <property type="entry name" value="Fic_N"/>
    <property type="match status" value="1"/>
</dbReference>